<dbReference type="PANTHER" id="PTHR34980:SF3">
    <property type="entry name" value="BLR8105 PROTEIN"/>
    <property type="match status" value="1"/>
</dbReference>
<dbReference type="PANTHER" id="PTHR34980">
    <property type="entry name" value="INNER MEMBRANE PROTEIN-RELATED-RELATED"/>
    <property type="match status" value="1"/>
</dbReference>
<evidence type="ECO:0000313" key="3">
    <source>
        <dbReference type="Proteomes" id="UP000266292"/>
    </source>
</evidence>
<reference evidence="3" key="1">
    <citation type="submission" date="2017-05" db="EMBL/GenBank/DDBJ databases">
        <authorList>
            <person name="Ray J."/>
            <person name="Price M."/>
            <person name="Deutschbauer A."/>
        </authorList>
    </citation>
    <scope>NUCLEOTIDE SEQUENCE [LARGE SCALE GENOMIC DNA]</scope>
    <source>
        <strain evidence="3">DSM 19842</strain>
    </source>
</reference>
<evidence type="ECO:0008006" key="4">
    <source>
        <dbReference type="Google" id="ProtNLM"/>
    </source>
</evidence>
<protein>
    <recommendedName>
        <fullName evidence="4">DUF805 domain-containing protein</fullName>
    </recommendedName>
</protein>
<keyword evidence="1" id="KW-0472">Membrane</keyword>
<keyword evidence="1" id="KW-1133">Transmembrane helix</keyword>
<dbReference type="EMBL" id="CP021235">
    <property type="protein sequence ID" value="ARS35991.1"/>
    <property type="molecule type" value="Genomic_DNA"/>
</dbReference>
<dbReference type="RefSeq" id="WP_025607268.1">
    <property type="nucleotide sequence ID" value="NZ_CP021235.1"/>
</dbReference>
<feature type="transmembrane region" description="Helical" evidence="1">
    <location>
        <begin position="46"/>
        <end position="66"/>
    </location>
</feature>
<organism evidence="2 3">
    <name type="scientific">Pontibacter actiniarum</name>
    <dbReference type="NCBI Taxonomy" id="323450"/>
    <lineage>
        <taxon>Bacteria</taxon>
        <taxon>Pseudomonadati</taxon>
        <taxon>Bacteroidota</taxon>
        <taxon>Cytophagia</taxon>
        <taxon>Cytophagales</taxon>
        <taxon>Hymenobacteraceae</taxon>
        <taxon>Pontibacter</taxon>
    </lineage>
</organism>
<gene>
    <name evidence="2" type="ORF">CA264_11390</name>
</gene>
<evidence type="ECO:0000256" key="1">
    <source>
        <dbReference type="SAM" id="Phobius"/>
    </source>
</evidence>
<proteinExistence type="predicted"/>
<dbReference type="GO" id="GO:0005886">
    <property type="term" value="C:plasma membrane"/>
    <property type="evidence" value="ECO:0007669"/>
    <property type="project" value="TreeGrafter"/>
</dbReference>
<keyword evidence="3" id="KW-1185">Reference proteome</keyword>
<accession>A0A1X9YT29</accession>
<dbReference type="InterPro" id="IPR008523">
    <property type="entry name" value="DUF805"/>
</dbReference>
<name>A0A1X9YT29_9BACT</name>
<dbReference type="Proteomes" id="UP000266292">
    <property type="component" value="Chromosome"/>
</dbReference>
<keyword evidence="1" id="KW-0812">Transmembrane</keyword>
<evidence type="ECO:0000313" key="2">
    <source>
        <dbReference type="EMBL" id="ARS35991.1"/>
    </source>
</evidence>
<sequence>MSNIFSFSGRIRRTEYAVTQIVLSFVGGILFFIFGASLFAGESAAVGAMVCLFITMLLLSWVSLAAGTKRCHDRGNSGFFQLIPFYGLWMLFGDGDHGGNRYGNDPKGRMSQADLFRATASAQAPQEAPVSI</sequence>
<dbReference type="AlphaFoldDB" id="A0A1X9YT29"/>
<dbReference type="Pfam" id="PF05656">
    <property type="entry name" value="DUF805"/>
    <property type="match status" value="1"/>
</dbReference>
<feature type="transmembrane region" description="Helical" evidence="1">
    <location>
        <begin position="21"/>
        <end position="40"/>
    </location>
</feature>
<dbReference type="OrthoDB" id="9812349at2"/>
<dbReference type="KEGG" id="pact:CA264_11390"/>